<dbReference type="GO" id="GO:0005829">
    <property type="term" value="C:cytosol"/>
    <property type="evidence" value="ECO:0007669"/>
    <property type="project" value="TreeGrafter"/>
</dbReference>
<dbReference type="SUPFAM" id="SSF51182">
    <property type="entry name" value="RmlC-like cupins"/>
    <property type="match status" value="1"/>
</dbReference>
<reference evidence="1" key="1">
    <citation type="submission" date="2018-07" db="EMBL/GenBank/DDBJ databases">
        <authorList>
            <person name="Quirk P.G."/>
            <person name="Krulwich T.A."/>
        </authorList>
    </citation>
    <scope>NUCLEOTIDE SEQUENCE</scope>
</reference>
<dbReference type="AlphaFoldDB" id="A0A380TCN1"/>
<dbReference type="InterPro" id="IPR014710">
    <property type="entry name" value="RmlC-like_jellyroll"/>
</dbReference>
<dbReference type="GO" id="GO:0008830">
    <property type="term" value="F:dTDP-4-dehydrorhamnose 3,5-epimerase activity"/>
    <property type="evidence" value="ECO:0007669"/>
    <property type="project" value="UniProtKB-EC"/>
</dbReference>
<dbReference type="Gene3D" id="2.60.120.10">
    <property type="entry name" value="Jelly Rolls"/>
    <property type="match status" value="1"/>
</dbReference>
<dbReference type="GO" id="GO:0000271">
    <property type="term" value="P:polysaccharide biosynthetic process"/>
    <property type="evidence" value="ECO:0007669"/>
    <property type="project" value="TreeGrafter"/>
</dbReference>
<proteinExistence type="predicted"/>
<evidence type="ECO:0000313" key="1">
    <source>
        <dbReference type="EMBL" id="SUS05852.1"/>
    </source>
</evidence>
<gene>
    <name evidence="1" type="primary">rmlC</name>
    <name evidence="1" type="ORF">DF3PB_2170007</name>
</gene>
<accession>A0A380TCN1</accession>
<name>A0A380TCN1_9ZZZZ</name>
<organism evidence="1">
    <name type="scientific">metagenome</name>
    <dbReference type="NCBI Taxonomy" id="256318"/>
    <lineage>
        <taxon>unclassified sequences</taxon>
        <taxon>metagenomes</taxon>
    </lineage>
</organism>
<keyword evidence="1" id="KW-0413">Isomerase</keyword>
<dbReference type="GO" id="GO:0019305">
    <property type="term" value="P:dTDP-rhamnose biosynthetic process"/>
    <property type="evidence" value="ECO:0007669"/>
    <property type="project" value="TreeGrafter"/>
</dbReference>
<protein>
    <submittedName>
        <fullName evidence="1">dTDP-4-deoxyrhamnose-3,5-epimerase</fullName>
        <ecNumber evidence="1">5.1.3.13</ecNumber>
    </submittedName>
</protein>
<dbReference type="NCBIfam" id="TIGR01221">
    <property type="entry name" value="rmlC"/>
    <property type="match status" value="1"/>
</dbReference>
<dbReference type="EC" id="5.1.3.13" evidence="1"/>
<dbReference type="InterPro" id="IPR000888">
    <property type="entry name" value="RmlC-like"/>
</dbReference>
<dbReference type="CDD" id="cd00438">
    <property type="entry name" value="cupin_RmlC"/>
    <property type="match status" value="1"/>
</dbReference>
<dbReference type="PANTHER" id="PTHR21047">
    <property type="entry name" value="DTDP-6-DEOXY-D-GLUCOSE-3,5 EPIMERASE"/>
    <property type="match status" value="1"/>
</dbReference>
<dbReference type="PANTHER" id="PTHR21047:SF2">
    <property type="entry name" value="THYMIDINE DIPHOSPHO-4-KETO-RHAMNOSE 3,5-EPIMERASE"/>
    <property type="match status" value="1"/>
</dbReference>
<dbReference type="EMBL" id="UIDG01000132">
    <property type="protein sequence ID" value="SUS05852.1"/>
    <property type="molecule type" value="Genomic_DNA"/>
</dbReference>
<dbReference type="InterPro" id="IPR011051">
    <property type="entry name" value="RmlC_Cupin_sf"/>
</dbReference>
<dbReference type="Pfam" id="PF00908">
    <property type="entry name" value="dTDP_sugar_isom"/>
    <property type="match status" value="1"/>
</dbReference>
<sequence length="186" mass="20487">MKVSPMDLPDVLLIETDRYPDERGCLFEAYQRERYRAAGIDVPFFQDNVSISRQGVLRGLHLQNPGAQAKLITALEGEIFDVAVDVRVGSPTFGRWTAAVLSPDNGRQMFIPEGFAHGLYALSSHIVAHYKCGAPFRPQASLAIAWDDPDIGIAWPDRAPQLSAKDARNPRLADFPPGRLPVYTAG</sequence>